<feature type="transmembrane region" description="Helical" evidence="7">
    <location>
        <begin position="54"/>
        <end position="76"/>
    </location>
</feature>
<sequence length="203" mass="21944">MALSQTVKIALAVSFFGVLAFVLGVVAENKKPPSGTPIQGKGVIICQYPSDQTVLLGSLSIISLFISMLLGFVSVFYPYKGKSVPTEVLFRSTTLLVFFTIAVGVTVLAEGMMMWATITEGFHRSRNVHHNLEYDCPTAKTGVFGGAGFLALDAALFWLICQMLTLNARADYLDDEEDTKGDYGQVLVTDYNADGAGHPHPRA</sequence>
<dbReference type="GO" id="GO:0012505">
    <property type="term" value="C:endomembrane system"/>
    <property type="evidence" value="ECO:0007669"/>
    <property type="project" value="UniProtKB-SubCell"/>
</dbReference>
<comment type="similarity">
    <text evidence="6">Belongs to the DESIGUAL family.</text>
</comment>
<evidence type="ECO:0000313" key="9">
    <source>
        <dbReference type="Proteomes" id="UP000663760"/>
    </source>
</evidence>
<dbReference type="PANTHER" id="PTHR31769">
    <property type="entry name" value="OS07G0462200 PROTEIN-RELATED"/>
    <property type="match status" value="1"/>
</dbReference>
<reference evidence="8" key="1">
    <citation type="submission" date="2020-02" db="EMBL/GenBank/DDBJ databases">
        <authorList>
            <person name="Scholz U."/>
            <person name="Mascher M."/>
            <person name="Fiebig A."/>
        </authorList>
    </citation>
    <scope>NUCLEOTIDE SEQUENCE</scope>
</reference>
<organism evidence="8 9">
    <name type="scientific">Spirodela intermedia</name>
    <name type="common">Intermediate duckweed</name>
    <dbReference type="NCBI Taxonomy" id="51605"/>
    <lineage>
        <taxon>Eukaryota</taxon>
        <taxon>Viridiplantae</taxon>
        <taxon>Streptophyta</taxon>
        <taxon>Embryophyta</taxon>
        <taxon>Tracheophyta</taxon>
        <taxon>Spermatophyta</taxon>
        <taxon>Magnoliopsida</taxon>
        <taxon>Liliopsida</taxon>
        <taxon>Araceae</taxon>
        <taxon>Lemnoideae</taxon>
        <taxon>Spirodela</taxon>
    </lineage>
</organism>
<keyword evidence="9" id="KW-1185">Reference proteome</keyword>
<dbReference type="Proteomes" id="UP000663760">
    <property type="component" value="Chromosome 16"/>
</dbReference>
<evidence type="ECO:0000256" key="3">
    <source>
        <dbReference type="ARBA" id="ARBA00022729"/>
    </source>
</evidence>
<keyword evidence="3" id="KW-0732">Signal</keyword>
<keyword evidence="4 7" id="KW-1133">Transmembrane helix</keyword>
<gene>
    <name evidence="8" type="ORF">SI8410_16019921</name>
</gene>
<evidence type="ECO:0000256" key="7">
    <source>
        <dbReference type="SAM" id="Phobius"/>
    </source>
</evidence>
<evidence type="ECO:0000256" key="1">
    <source>
        <dbReference type="ARBA" id="ARBA00004127"/>
    </source>
</evidence>
<dbReference type="InterPro" id="IPR009606">
    <property type="entry name" value="DEAL/Modifying_wall_lignin1/2"/>
</dbReference>
<feature type="transmembrane region" description="Helical" evidence="7">
    <location>
        <begin position="7"/>
        <end position="27"/>
    </location>
</feature>
<evidence type="ECO:0000256" key="4">
    <source>
        <dbReference type="ARBA" id="ARBA00022989"/>
    </source>
</evidence>
<feature type="transmembrane region" description="Helical" evidence="7">
    <location>
        <begin position="142"/>
        <end position="161"/>
    </location>
</feature>
<accession>A0A7I8LGT4</accession>
<keyword evidence="2 7" id="KW-0812">Transmembrane</keyword>
<keyword evidence="5 7" id="KW-0472">Membrane</keyword>
<dbReference type="InterPro" id="IPR052222">
    <property type="entry name" value="DESIGUAL"/>
</dbReference>
<feature type="transmembrane region" description="Helical" evidence="7">
    <location>
        <begin position="88"/>
        <end position="109"/>
    </location>
</feature>
<dbReference type="OrthoDB" id="1931917at2759"/>
<evidence type="ECO:0000313" key="8">
    <source>
        <dbReference type="EMBL" id="CAA7409243.1"/>
    </source>
</evidence>
<dbReference type="Pfam" id="PF06749">
    <property type="entry name" value="DUF1218"/>
    <property type="match status" value="1"/>
</dbReference>
<evidence type="ECO:0000256" key="2">
    <source>
        <dbReference type="ARBA" id="ARBA00022692"/>
    </source>
</evidence>
<comment type="subcellular location">
    <subcellularLocation>
        <location evidence="1">Endomembrane system</location>
        <topology evidence="1">Multi-pass membrane protein</topology>
    </subcellularLocation>
</comment>
<evidence type="ECO:0000256" key="6">
    <source>
        <dbReference type="ARBA" id="ARBA00029467"/>
    </source>
</evidence>
<evidence type="ECO:0000256" key="5">
    <source>
        <dbReference type="ARBA" id="ARBA00023136"/>
    </source>
</evidence>
<protein>
    <submittedName>
        <fullName evidence="8">Uncharacterized protein</fullName>
    </submittedName>
</protein>
<name>A0A7I8LGT4_SPIIN</name>
<proteinExistence type="inferred from homology"/>
<dbReference type="EMBL" id="LR746279">
    <property type="protein sequence ID" value="CAA7409243.1"/>
    <property type="molecule type" value="Genomic_DNA"/>
</dbReference>
<dbReference type="AlphaFoldDB" id="A0A7I8LGT4"/>